<evidence type="ECO:0000313" key="3">
    <source>
        <dbReference type="Proteomes" id="UP000466332"/>
    </source>
</evidence>
<feature type="transmembrane region" description="Helical" evidence="1">
    <location>
        <begin position="82"/>
        <end position="102"/>
    </location>
</feature>
<feature type="transmembrane region" description="Helical" evidence="1">
    <location>
        <begin position="165"/>
        <end position="188"/>
    </location>
</feature>
<feature type="transmembrane region" description="Helical" evidence="1">
    <location>
        <begin position="195"/>
        <end position="219"/>
    </location>
</feature>
<name>A0ABW9WJQ3_9BURK</name>
<comment type="caution">
    <text evidence="2">The sequence shown here is derived from an EMBL/GenBank/DDBJ whole genome shotgun (WGS) entry which is preliminary data.</text>
</comment>
<dbReference type="EMBL" id="WWCS01000012">
    <property type="protein sequence ID" value="MYN41431.1"/>
    <property type="molecule type" value="Genomic_DNA"/>
</dbReference>
<dbReference type="Proteomes" id="UP000466332">
    <property type="component" value="Unassembled WGS sequence"/>
</dbReference>
<proteinExistence type="predicted"/>
<protein>
    <recommendedName>
        <fullName evidence="4">Yip1 domain-containing protein</fullName>
    </recommendedName>
</protein>
<keyword evidence="1" id="KW-0812">Transmembrane</keyword>
<evidence type="ECO:0008006" key="4">
    <source>
        <dbReference type="Google" id="ProtNLM"/>
    </source>
</evidence>
<sequence length="221" mass="25012">MMPTTPSVFGPHRLVSLLLTPRTYFAHPDLLRDRRGILIAAVLSGFAGAMDRIDQKLVRADLSNQGMGETSTMTSWVLQSWMNYWILVIGAGLIGSVFIWYIRGWWYRKRLEWSGAGEVAPDDARSVAVLQDLVYILPTILLALIQTATYSNYAEAWEASDVTGMLVLIFVFWSCWTSYCAATTVFTVQKSKARFWFLILPLAFYVVILGVVTMLISMFHH</sequence>
<accession>A0ABW9WJQ3</accession>
<gene>
    <name evidence="2" type="ORF">GTP55_18880</name>
</gene>
<dbReference type="RefSeq" id="WP_161046384.1">
    <property type="nucleotide sequence ID" value="NZ_WWCS01000012.1"/>
</dbReference>
<keyword evidence="1" id="KW-1133">Transmembrane helix</keyword>
<organism evidence="2 3">
    <name type="scientific">Duganella margarita</name>
    <dbReference type="NCBI Taxonomy" id="2692170"/>
    <lineage>
        <taxon>Bacteria</taxon>
        <taxon>Pseudomonadati</taxon>
        <taxon>Pseudomonadota</taxon>
        <taxon>Betaproteobacteria</taxon>
        <taxon>Burkholderiales</taxon>
        <taxon>Oxalobacteraceae</taxon>
        <taxon>Telluria group</taxon>
        <taxon>Duganella</taxon>
    </lineage>
</organism>
<feature type="transmembrane region" description="Helical" evidence="1">
    <location>
        <begin position="133"/>
        <end position="153"/>
    </location>
</feature>
<evidence type="ECO:0000313" key="2">
    <source>
        <dbReference type="EMBL" id="MYN41431.1"/>
    </source>
</evidence>
<evidence type="ECO:0000256" key="1">
    <source>
        <dbReference type="SAM" id="Phobius"/>
    </source>
</evidence>
<reference evidence="2 3" key="1">
    <citation type="submission" date="2019-12" db="EMBL/GenBank/DDBJ databases">
        <title>Novel species isolated from a subtropical stream in China.</title>
        <authorList>
            <person name="Lu H."/>
        </authorList>
    </citation>
    <scope>NUCLEOTIDE SEQUENCE [LARGE SCALE GENOMIC DNA]</scope>
    <source>
        <strain evidence="2 3">FT109W</strain>
    </source>
</reference>
<keyword evidence="3" id="KW-1185">Reference proteome</keyword>
<keyword evidence="1" id="KW-0472">Membrane</keyword>